<evidence type="ECO:0000313" key="4">
    <source>
        <dbReference type="EMBL" id="RBP97627.1"/>
    </source>
</evidence>
<sequence>MMTILDTPDQPAHASLVEKKSDFIGDACHVESLTQAMEAVEAIRARHPKARHTAYAAICGESKGSSSERMSDDGEPSGTAGKPILDLIRAKNLTDCLVTVTRYFGGILLGSGGLIRAYASGASLALKAAQLASIQHFQSYAVPLEYHQLGSFQHILAGLGGRQTGQSYSDKVVLEVLVPLESSDRFASQVQEAFSAQVSLHALGQVSMPVR</sequence>
<feature type="domain" description="Impact N-terminal" evidence="2">
    <location>
        <begin position="19"/>
        <end position="126"/>
    </location>
</feature>
<dbReference type="OrthoDB" id="9813771at2"/>
<dbReference type="EMBL" id="PDCG01000005">
    <property type="protein sequence ID" value="RBP97627.1"/>
    <property type="molecule type" value="Genomic_DNA"/>
</dbReference>
<dbReference type="PANTHER" id="PTHR16301:SF20">
    <property type="entry name" value="IMPACT FAMILY MEMBER YIGZ"/>
    <property type="match status" value="1"/>
</dbReference>
<dbReference type="RefSeq" id="WP_113860467.1">
    <property type="nucleotide sequence ID" value="NZ_PDCG01000005.1"/>
</dbReference>
<dbReference type="InterPro" id="IPR020568">
    <property type="entry name" value="Ribosomal_Su5_D2-typ_SF"/>
</dbReference>
<evidence type="ECO:0000259" key="3">
    <source>
        <dbReference type="Pfam" id="PF09186"/>
    </source>
</evidence>
<dbReference type="GO" id="GO:0006446">
    <property type="term" value="P:regulation of translational initiation"/>
    <property type="evidence" value="ECO:0007669"/>
    <property type="project" value="TreeGrafter"/>
</dbReference>
<dbReference type="SUPFAM" id="SSF54211">
    <property type="entry name" value="Ribosomal protein S5 domain 2-like"/>
    <property type="match status" value="1"/>
</dbReference>
<dbReference type="SUPFAM" id="SSF54980">
    <property type="entry name" value="EF-G C-terminal domain-like"/>
    <property type="match status" value="1"/>
</dbReference>
<keyword evidence="5" id="KW-1185">Reference proteome</keyword>
<gene>
    <name evidence="4" type="ORF">CRD60_06180</name>
</gene>
<dbReference type="Gene3D" id="3.30.70.240">
    <property type="match status" value="1"/>
</dbReference>
<protein>
    <submittedName>
        <fullName evidence="4">IMPACT family protein</fullName>
    </submittedName>
</protein>
<proteinExistence type="inferred from homology"/>
<reference evidence="4 5" key="1">
    <citation type="submission" date="2017-10" db="EMBL/GenBank/DDBJ databases">
        <title>Bifidobacterium xylocopum sp. nov. and Bifidobacterium aemilianum sp. nov., from the carpenter bee (Xylocopa violacea) digestive tract.</title>
        <authorList>
            <person name="Alberoni D."/>
            <person name="Baffoni L."/>
            <person name="Di Gioia D."/>
            <person name="Gaggia F."/>
            <person name="Biavati B."/>
        </authorList>
    </citation>
    <scope>NUCLEOTIDE SEQUENCE [LARGE SCALE GENOMIC DNA]</scope>
    <source>
        <strain evidence="4 5">XV10</strain>
    </source>
</reference>
<comment type="caution">
    <text evidence="4">The sequence shown here is derived from an EMBL/GenBank/DDBJ whole genome shotgun (WGS) entry which is preliminary data.</text>
</comment>
<dbReference type="AlphaFoldDB" id="A0A366K8H9"/>
<dbReference type="Pfam" id="PF09186">
    <property type="entry name" value="DUF1949"/>
    <property type="match status" value="1"/>
</dbReference>
<dbReference type="Proteomes" id="UP000252530">
    <property type="component" value="Unassembled WGS sequence"/>
</dbReference>
<dbReference type="Gene3D" id="3.30.230.30">
    <property type="entry name" value="Impact, N-terminal domain"/>
    <property type="match status" value="1"/>
</dbReference>
<evidence type="ECO:0000313" key="5">
    <source>
        <dbReference type="Proteomes" id="UP000252530"/>
    </source>
</evidence>
<feature type="domain" description="UPF0029" evidence="3">
    <location>
        <begin position="144"/>
        <end position="197"/>
    </location>
</feature>
<dbReference type="Pfam" id="PF01205">
    <property type="entry name" value="Impact_N"/>
    <property type="match status" value="1"/>
</dbReference>
<dbReference type="InterPro" id="IPR023582">
    <property type="entry name" value="Impact"/>
</dbReference>
<name>A0A366K8H9_9BIFI</name>
<accession>A0A366K8H9</accession>
<evidence type="ECO:0000259" key="2">
    <source>
        <dbReference type="Pfam" id="PF01205"/>
    </source>
</evidence>
<dbReference type="InterPro" id="IPR001498">
    <property type="entry name" value="Impact_N"/>
</dbReference>
<dbReference type="InterPro" id="IPR036956">
    <property type="entry name" value="Impact_N_sf"/>
</dbReference>
<dbReference type="GO" id="GO:0005737">
    <property type="term" value="C:cytoplasm"/>
    <property type="evidence" value="ECO:0007669"/>
    <property type="project" value="TreeGrafter"/>
</dbReference>
<organism evidence="4 5">
    <name type="scientific">Bifidobacterium aemilianum</name>
    <dbReference type="NCBI Taxonomy" id="2493120"/>
    <lineage>
        <taxon>Bacteria</taxon>
        <taxon>Bacillati</taxon>
        <taxon>Actinomycetota</taxon>
        <taxon>Actinomycetes</taxon>
        <taxon>Bifidobacteriales</taxon>
        <taxon>Bifidobacteriaceae</taxon>
        <taxon>Bifidobacterium</taxon>
    </lineage>
</organism>
<comment type="similarity">
    <text evidence="1">Belongs to the IMPACT family.</text>
</comment>
<dbReference type="InterPro" id="IPR015269">
    <property type="entry name" value="UPF0029_Impact_C"/>
</dbReference>
<dbReference type="InterPro" id="IPR035647">
    <property type="entry name" value="EFG_III/V"/>
</dbReference>
<dbReference type="PANTHER" id="PTHR16301">
    <property type="entry name" value="IMPACT-RELATED"/>
    <property type="match status" value="1"/>
</dbReference>
<evidence type="ECO:0000256" key="1">
    <source>
        <dbReference type="ARBA" id="ARBA00007665"/>
    </source>
</evidence>